<protein>
    <submittedName>
        <fullName evidence="1">Uncharacterized protein</fullName>
    </submittedName>
</protein>
<dbReference type="RefSeq" id="WP_019150239.1">
    <property type="nucleotide sequence ID" value="NZ_CP102252.1"/>
</dbReference>
<evidence type="ECO:0000313" key="1">
    <source>
        <dbReference type="EMBL" id="UWN65134.1"/>
    </source>
</evidence>
<accession>A0ABY5V821</accession>
<organism evidence="1 2">
    <name type="scientific">Alistipes senegalensis JC50</name>
    <dbReference type="NCBI Taxonomy" id="1033732"/>
    <lineage>
        <taxon>Bacteria</taxon>
        <taxon>Pseudomonadati</taxon>
        <taxon>Bacteroidota</taxon>
        <taxon>Bacteroidia</taxon>
        <taxon>Bacteroidales</taxon>
        <taxon>Rikenellaceae</taxon>
        <taxon>Alistipes</taxon>
    </lineage>
</organism>
<name>A0ABY5V821_9BACT</name>
<keyword evidence="2" id="KW-1185">Reference proteome</keyword>
<dbReference type="Proteomes" id="UP001058267">
    <property type="component" value="Chromosome"/>
</dbReference>
<proteinExistence type="predicted"/>
<gene>
    <name evidence="1" type="ORF">NQ519_15580</name>
</gene>
<dbReference type="EMBL" id="CP102252">
    <property type="protein sequence ID" value="UWN65134.1"/>
    <property type="molecule type" value="Genomic_DNA"/>
</dbReference>
<sequence length="321" mass="37350">MEPAFTLGILYGCGCGFRTAQYFEQLAAYYLKSMSRVRVLIALTGKAERSVASCLLEQRAKHSGLEVAVVLTARQWREYLQNVSYGKAAECNPIIDAADRREVMERCAERFSPPDLFRLFIERCDLLVFQEHHAGAQMVGLLRELLTDMAVPLPVQYELLHPGYASLHYPADRKQYRIYGGPYYDPYQEIRQSVAYLRRNNFVIRAEHLPTVFVRKWRSEPPPGWYHYLTTPDDTDLIFRLRETPRHDHLSLKVFAYAYAVRHDMWAGGRATPSGADAIRRFRQFRQLLEIIAARREAGERVESFDLMDFDGYDKLLRQRI</sequence>
<evidence type="ECO:0000313" key="2">
    <source>
        <dbReference type="Proteomes" id="UP001058267"/>
    </source>
</evidence>
<reference evidence="1" key="1">
    <citation type="journal article" date="2022" name="Cell">
        <title>Design, construction, and in vivo augmentation of a complex gut microbiome.</title>
        <authorList>
            <person name="Cheng A.G."/>
            <person name="Ho P.Y."/>
            <person name="Aranda-Diaz A."/>
            <person name="Jain S."/>
            <person name="Yu F.B."/>
            <person name="Meng X."/>
            <person name="Wang M."/>
            <person name="Iakiviak M."/>
            <person name="Nagashima K."/>
            <person name="Zhao A."/>
            <person name="Murugkar P."/>
            <person name="Patil A."/>
            <person name="Atabakhsh K."/>
            <person name="Weakley A."/>
            <person name="Yan J."/>
            <person name="Brumbaugh A.R."/>
            <person name="Higginbottom S."/>
            <person name="Dimas A."/>
            <person name="Shiver A.L."/>
            <person name="Deutschbauer A."/>
            <person name="Neff N."/>
            <person name="Sonnenburg J.L."/>
            <person name="Huang K.C."/>
            <person name="Fischbach M.A."/>
        </authorList>
    </citation>
    <scope>NUCLEOTIDE SEQUENCE</scope>
    <source>
        <strain evidence="1">JC50</strain>
    </source>
</reference>